<evidence type="ECO:0000256" key="1">
    <source>
        <dbReference type="SAM" id="MobiDB-lite"/>
    </source>
</evidence>
<evidence type="ECO:0000313" key="3">
    <source>
        <dbReference type="EMBL" id="CDK29911.1"/>
    </source>
</evidence>
<evidence type="ECO:0000256" key="2">
    <source>
        <dbReference type="SAM" id="Phobius"/>
    </source>
</evidence>
<dbReference type="RefSeq" id="XP_022461893.1">
    <property type="nucleotide sequence ID" value="XM_022603774.1"/>
</dbReference>
<feature type="compositionally biased region" description="Polar residues" evidence="1">
    <location>
        <begin position="91"/>
        <end position="102"/>
    </location>
</feature>
<dbReference type="HOGENOM" id="CLU_1510849_0_0_1"/>
<name>W6MSW0_9ASCO</name>
<gene>
    <name evidence="3" type="ORF">KUCA_T00005905001</name>
</gene>
<keyword evidence="4" id="KW-1185">Reference proteome</keyword>
<accession>W6MSW0</accession>
<evidence type="ECO:0000313" key="4">
    <source>
        <dbReference type="Proteomes" id="UP000019384"/>
    </source>
</evidence>
<keyword evidence="2" id="KW-1133">Transmembrane helix</keyword>
<keyword evidence="2" id="KW-0472">Membrane</keyword>
<protein>
    <submittedName>
        <fullName evidence="3">Uncharacterized protein</fullName>
    </submittedName>
</protein>
<dbReference type="Proteomes" id="UP000019384">
    <property type="component" value="Unassembled WGS sequence"/>
</dbReference>
<keyword evidence="2" id="KW-0812">Transmembrane</keyword>
<proteinExistence type="predicted"/>
<reference evidence="3" key="2">
    <citation type="submission" date="2014-02" db="EMBL/GenBank/DDBJ databases">
        <title>Complete DNA sequence of /Kuraishia capsulata/ illustrates novel genomic features among budding yeasts (/Saccharomycotina/).</title>
        <authorList>
            <person name="Morales L."/>
            <person name="Noel B."/>
            <person name="Porcel B."/>
            <person name="Marcet-Houben M."/>
            <person name="Hullo M-F."/>
            <person name="Sacerdot C."/>
            <person name="Tekaia F."/>
            <person name="Leh-Louis V."/>
            <person name="Despons L."/>
            <person name="Khanna V."/>
            <person name="Aury J-M."/>
            <person name="Barbe V."/>
            <person name="Couloux A."/>
            <person name="Labadie K."/>
            <person name="Pelletier E."/>
            <person name="Souciet J-L."/>
            <person name="Boekhout T."/>
            <person name="Gabaldon T."/>
            <person name="Wincker P."/>
            <person name="Dujon B."/>
        </authorList>
    </citation>
    <scope>NUCLEOTIDE SEQUENCE</scope>
    <source>
        <strain evidence="3">CBS 1993</strain>
    </source>
</reference>
<feature type="transmembrane region" description="Helical" evidence="2">
    <location>
        <begin position="140"/>
        <end position="162"/>
    </location>
</feature>
<feature type="compositionally biased region" description="Polar residues" evidence="1">
    <location>
        <begin position="40"/>
        <end position="54"/>
    </location>
</feature>
<reference evidence="3" key="1">
    <citation type="submission" date="2013-12" db="EMBL/GenBank/DDBJ databases">
        <authorList>
            <person name="Genoscope - CEA"/>
        </authorList>
    </citation>
    <scope>NUCLEOTIDE SEQUENCE</scope>
    <source>
        <strain evidence="3">CBS 1993</strain>
    </source>
</reference>
<dbReference type="GeneID" id="34523281"/>
<sequence>MIEREFSIRSAVADKLSLAFGYRSPKKPSSSVLDPDTAEITDSSQLIDTNQSGYDSIPSPFAHMREVEEGRSGSPYTAEEQGVSPEGVVAHSNTQTDSSATVTPGEPDELDALTAEIYRGSGSGLGGVGSPRSADTTPKLLMIMILFVLLVVISYETVYAMLVSKEGVEMGARWGVER</sequence>
<dbReference type="EMBL" id="HG793131">
    <property type="protein sequence ID" value="CDK29911.1"/>
    <property type="molecule type" value="Genomic_DNA"/>
</dbReference>
<organism evidence="3 4">
    <name type="scientific">Kuraishia capsulata CBS 1993</name>
    <dbReference type="NCBI Taxonomy" id="1382522"/>
    <lineage>
        <taxon>Eukaryota</taxon>
        <taxon>Fungi</taxon>
        <taxon>Dikarya</taxon>
        <taxon>Ascomycota</taxon>
        <taxon>Saccharomycotina</taxon>
        <taxon>Pichiomycetes</taxon>
        <taxon>Pichiales</taxon>
        <taxon>Pichiaceae</taxon>
        <taxon>Kuraishia</taxon>
    </lineage>
</organism>
<dbReference type="AlphaFoldDB" id="W6MSW0"/>
<feature type="region of interest" description="Disordered" evidence="1">
    <location>
        <begin position="24"/>
        <end position="106"/>
    </location>
</feature>